<keyword evidence="3" id="KW-0732">Signal</keyword>
<gene>
    <name evidence="4" type="ORF">FNV43_RR06409</name>
</gene>
<dbReference type="PANTHER" id="PTHR10353">
    <property type="entry name" value="GLYCOSYL HYDROLASE"/>
    <property type="match status" value="1"/>
</dbReference>
<evidence type="ECO:0008006" key="6">
    <source>
        <dbReference type="Google" id="ProtNLM"/>
    </source>
</evidence>
<sequence length="448" mass="50175">MTLSPSNWPKKLFTSTTVIHVLVFLSVASSTLEAAAGGSTFELELPDAAQSEEIKVKSTDFPGDFVFGVATSAAQTEGAPKADGKGQSVWEYFAAHFPGIVKDNTKFPDGIDSYNRYMDLGVGSYRFSIPWTRILPSGALSGGVNQKAVDHYNSLINELIKNGIKPSVTILHFDLPQALEEKYGGYLNRSFVNDFRDYSDVLFKTFGDRVKHWVTINEPKVLALYGYENGWAPPGCTRRSIRFTEPLVFGDYPKSMKESVKERLPAFTEEEKTALTGSFDFLGINYYLSGFARNEPNPSPEAMLPHEIDAKASDQVAKNGVVLGNPLGSYPEGLQKLLEYTKTKYQNPNIYIAENGVGGFRNDTMPLEVVLNDGFKIVYILRHLNAISKAIKNGVKVKGYYIWTLLDDFEWGTGLMFQYGLYNIDFNDNFKRMPRLSAKWYQAYLQKT</sequence>
<dbReference type="InterPro" id="IPR017853">
    <property type="entry name" value="GH"/>
</dbReference>
<accession>A0A8K0HEH4</accession>
<evidence type="ECO:0000313" key="4">
    <source>
        <dbReference type="EMBL" id="KAF3450329.1"/>
    </source>
</evidence>
<dbReference type="PRINTS" id="PR00131">
    <property type="entry name" value="GLHYDRLASE1"/>
</dbReference>
<dbReference type="Proteomes" id="UP000796880">
    <property type="component" value="Unassembled WGS sequence"/>
</dbReference>
<dbReference type="InterPro" id="IPR001360">
    <property type="entry name" value="Glyco_hydro_1"/>
</dbReference>
<dbReference type="EMBL" id="VOIH02000003">
    <property type="protein sequence ID" value="KAF3450329.1"/>
    <property type="molecule type" value="Genomic_DNA"/>
</dbReference>
<comment type="similarity">
    <text evidence="1 2">Belongs to the glycosyl hydrolase 1 family.</text>
</comment>
<evidence type="ECO:0000256" key="3">
    <source>
        <dbReference type="SAM" id="SignalP"/>
    </source>
</evidence>
<dbReference type="PANTHER" id="PTHR10353:SF154">
    <property type="entry name" value="BETA-GLUCOSIDASE 9-RELATED"/>
    <property type="match status" value="1"/>
</dbReference>
<evidence type="ECO:0000256" key="1">
    <source>
        <dbReference type="ARBA" id="ARBA00010838"/>
    </source>
</evidence>
<name>A0A8K0HEH4_9ROSA</name>
<dbReference type="GO" id="GO:0008422">
    <property type="term" value="F:beta-glucosidase activity"/>
    <property type="evidence" value="ECO:0007669"/>
    <property type="project" value="TreeGrafter"/>
</dbReference>
<organism evidence="4 5">
    <name type="scientific">Rhamnella rubrinervis</name>
    <dbReference type="NCBI Taxonomy" id="2594499"/>
    <lineage>
        <taxon>Eukaryota</taxon>
        <taxon>Viridiplantae</taxon>
        <taxon>Streptophyta</taxon>
        <taxon>Embryophyta</taxon>
        <taxon>Tracheophyta</taxon>
        <taxon>Spermatophyta</taxon>
        <taxon>Magnoliopsida</taxon>
        <taxon>eudicotyledons</taxon>
        <taxon>Gunneridae</taxon>
        <taxon>Pentapetalae</taxon>
        <taxon>rosids</taxon>
        <taxon>fabids</taxon>
        <taxon>Rosales</taxon>
        <taxon>Rhamnaceae</taxon>
        <taxon>rhamnoid group</taxon>
        <taxon>Rhamneae</taxon>
        <taxon>Rhamnella</taxon>
    </lineage>
</organism>
<dbReference type="Pfam" id="PF00232">
    <property type="entry name" value="Glyco_hydro_1"/>
    <property type="match status" value="2"/>
</dbReference>
<protein>
    <recommendedName>
        <fullName evidence="6">Beta-glucosidase</fullName>
    </recommendedName>
</protein>
<proteinExistence type="inferred from homology"/>
<dbReference type="GO" id="GO:0005975">
    <property type="term" value="P:carbohydrate metabolic process"/>
    <property type="evidence" value="ECO:0007669"/>
    <property type="project" value="InterPro"/>
</dbReference>
<reference evidence="4" key="1">
    <citation type="submission" date="2020-03" db="EMBL/GenBank/DDBJ databases">
        <title>A high-quality chromosome-level genome assembly of a woody plant with both climbing and erect habits, Rhamnella rubrinervis.</title>
        <authorList>
            <person name="Lu Z."/>
            <person name="Yang Y."/>
            <person name="Zhu X."/>
            <person name="Sun Y."/>
        </authorList>
    </citation>
    <scope>NUCLEOTIDE SEQUENCE</scope>
    <source>
        <strain evidence="4">BYM</strain>
        <tissue evidence="4">Leaf</tissue>
    </source>
</reference>
<feature type="chain" id="PRO_5035463821" description="Beta-glucosidase" evidence="3">
    <location>
        <begin position="35"/>
        <end position="448"/>
    </location>
</feature>
<dbReference type="Gene3D" id="3.20.20.80">
    <property type="entry name" value="Glycosidases"/>
    <property type="match status" value="2"/>
</dbReference>
<evidence type="ECO:0000313" key="5">
    <source>
        <dbReference type="Proteomes" id="UP000796880"/>
    </source>
</evidence>
<evidence type="ECO:0000256" key="2">
    <source>
        <dbReference type="RuleBase" id="RU003690"/>
    </source>
</evidence>
<dbReference type="SUPFAM" id="SSF51445">
    <property type="entry name" value="(Trans)glycosidases"/>
    <property type="match status" value="1"/>
</dbReference>
<comment type="caution">
    <text evidence="4">The sequence shown here is derived from an EMBL/GenBank/DDBJ whole genome shotgun (WGS) entry which is preliminary data.</text>
</comment>
<dbReference type="OrthoDB" id="65569at2759"/>
<feature type="signal peptide" evidence="3">
    <location>
        <begin position="1"/>
        <end position="34"/>
    </location>
</feature>
<keyword evidence="5" id="KW-1185">Reference proteome</keyword>
<dbReference type="AlphaFoldDB" id="A0A8K0HEH4"/>